<dbReference type="HOGENOM" id="CLU_024282_0_0_1"/>
<protein>
    <recommendedName>
        <fullName evidence="4">Actin-related protein 8</fullName>
    </recommendedName>
</protein>
<dbReference type="InterPro" id="IPR043129">
    <property type="entry name" value="ATPase_NBD"/>
</dbReference>
<dbReference type="GO" id="GO:0031011">
    <property type="term" value="C:Ino80 complex"/>
    <property type="evidence" value="ECO:0000318"/>
    <property type="project" value="GO_Central"/>
</dbReference>
<organism evidence="3">
    <name type="scientific">Selaginella moellendorffii</name>
    <name type="common">Spikemoss</name>
    <dbReference type="NCBI Taxonomy" id="88036"/>
    <lineage>
        <taxon>Eukaryota</taxon>
        <taxon>Viridiplantae</taxon>
        <taxon>Streptophyta</taxon>
        <taxon>Embryophyta</taxon>
        <taxon>Tracheophyta</taxon>
        <taxon>Lycopodiopsida</taxon>
        <taxon>Selaginellales</taxon>
        <taxon>Selaginellaceae</taxon>
        <taxon>Selaginella</taxon>
    </lineage>
</organism>
<dbReference type="AlphaFoldDB" id="D8RE43"/>
<dbReference type="PANTHER" id="PTHR11937">
    <property type="entry name" value="ACTIN"/>
    <property type="match status" value="1"/>
</dbReference>
<dbReference type="GO" id="GO:0006302">
    <property type="term" value="P:double-strand break repair"/>
    <property type="evidence" value="ECO:0000318"/>
    <property type="project" value="GO_Central"/>
</dbReference>
<dbReference type="KEGG" id="smo:SELMODRAFT_410245"/>
<name>D8RE43_SELML</name>
<sequence>MAEGGGGGAKAMDYYKSLQPTQLIAERGLELVVINPGSSNLRVGLGSWQDPVVVPHCVAWHSAGNGKCEDSGTRNGAIGEQMATLPVLRRDREEMCLKVEALLGVPGNDTNGMDVSKEEVVRGGYVKCEQEKKLELPWTQVMERANDECAPVYRRCICGEEALRIPASQPYVLRRPMCRGRLNVSPQYPMQQVCDDMYAIWNWVLAEKMLISKAGRRNLSAVLVVPDTFDNREVKEVVSVLLRDLEFHSVVVHQECVSATFGNGVSSACVVQMGAQDGVSISVSQKILPYGGEDISRCLLWVQQRYGNWPLLKTDPLTNSLDMTMLDRLKQAHCALSVGGDLTATADVFSCTPGESDLYKVTLVALNVPPAGLFYPSLLTPEERMFPPRSWYYSDHEDMLVDPVEAGMTAFSNEQFTNGHSSALSPSGNSLLGLHEAIVSSVLSMGRLDLKMKFFSSILLVGGVASTPGIAEFIEDKIVHTVSHQEGIDKVEVLSNRADPSILSWKGGVVLGVLDFSRESWIQRSDWIDGGLRVGSSKKYKDSLSLHAQAFWYNAVLDWPILLIHLESHGPFWIVVDLKGVKKDLGSGLKQEMMKAVKQG</sequence>
<dbReference type="Gramene" id="EFJ29373">
    <property type="protein sequence ID" value="EFJ29373"/>
    <property type="gene ID" value="SELMODRAFT_410245"/>
</dbReference>
<evidence type="ECO:0008006" key="4">
    <source>
        <dbReference type="Google" id="ProtNLM"/>
    </source>
</evidence>
<dbReference type="InParanoid" id="D8RE43"/>
<gene>
    <name evidence="2" type="ORF">SELMODRAFT_410245</name>
</gene>
<dbReference type="FunCoup" id="D8RE43">
    <property type="interactions" value="3887"/>
</dbReference>
<evidence type="ECO:0000313" key="2">
    <source>
        <dbReference type="EMBL" id="EFJ29373.1"/>
    </source>
</evidence>
<dbReference type="SUPFAM" id="SSF53067">
    <property type="entry name" value="Actin-like ATPase domain"/>
    <property type="match status" value="2"/>
</dbReference>
<dbReference type="EMBL" id="GL377577">
    <property type="protein sequence ID" value="EFJ29373.1"/>
    <property type="molecule type" value="Genomic_DNA"/>
</dbReference>
<evidence type="ECO:0000256" key="1">
    <source>
        <dbReference type="RuleBase" id="RU000487"/>
    </source>
</evidence>
<dbReference type="OMA" id="PNTLFES"/>
<comment type="similarity">
    <text evidence="1">Belongs to the actin family.</text>
</comment>
<dbReference type="InterPro" id="IPR004000">
    <property type="entry name" value="Actin"/>
</dbReference>
<evidence type="ECO:0000313" key="3">
    <source>
        <dbReference type="Proteomes" id="UP000001514"/>
    </source>
</evidence>
<dbReference type="Gene3D" id="3.30.420.40">
    <property type="match status" value="2"/>
</dbReference>
<proteinExistence type="inferred from homology"/>
<reference evidence="2 3" key="1">
    <citation type="journal article" date="2011" name="Science">
        <title>The Selaginella genome identifies genetic changes associated with the evolution of vascular plants.</title>
        <authorList>
            <person name="Banks J.A."/>
            <person name="Nishiyama T."/>
            <person name="Hasebe M."/>
            <person name="Bowman J.L."/>
            <person name="Gribskov M."/>
            <person name="dePamphilis C."/>
            <person name="Albert V.A."/>
            <person name="Aono N."/>
            <person name="Aoyama T."/>
            <person name="Ambrose B.A."/>
            <person name="Ashton N.W."/>
            <person name="Axtell M.J."/>
            <person name="Barker E."/>
            <person name="Barker M.S."/>
            <person name="Bennetzen J.L."/>
            <person name="Bonawitz N.D."/>
            <person name="Chapple C."/>
            <person name="Cheng C."/>
            <person name="Correa L.G."/>
            <person name="Dacre M."/>
            <person name="DeBarry J."/>
            <person name="Dreyer I."/>
            <person name="Elias M."/>
            <person name="Engstrom E.M."/>
            <person name="Estelle M."/>
            <person name="Feng L."/>
            <person name="Finet C."/>
            <person name="Floyd S.K."/>
            <person name="Frommer W.B."/>
            <person name="Fujita T."/>
            <person name="Gramzow L."/>
            <person name="Gutensohn M."/>
            <person name="Harholt J."/>
            <person name="Hattori M."/>
            <person name="Heyl A."/>
            <person name="Hirai T."/>
            <person name="Hiwatashi Y."/>
            <person name="Ishikawa M."/>
            <person name="Iwata M."/>
            <person name="Karol K.G."/>
            <person name="Koehler B."/>
            <person name="Kolukisaoglu U."/>
            <person name="Kubo M."/>
            <person name="Kurata T."/>
            <person name="Lalonde S."/>
            <person name="Li K."/>
            <person name="Li Y."/>
            <person name="Litt A."/>
            <person name="Lyons E."/>
            <person name="Manning G."/>
            <person name="Maruyama T."/>
            <person name="Michael T.P."/>
            <person name="Mikami K."/>
            <person name="Miyazaki S."/>
            <person name="Morinaga S."/>
            <person name="Murata T."/>
            <person name="Mueller-Roeber B."/>
            <person name="Nelson D.R."/>
            <person name="Obara M."/>
            <person name="Oguri Y."/>
            <person name="Olmstead R.G."/>
            <person name="Onodera N."/>
            <person name="Petersen B.L."/>
            <person name="Pils B."/>
            <person name="Prigge M."/>
            <person name="Rensing S.A."/>
            <person name="Riano-Pachon D.M."/>
            <person name="Roberts A.W."/>
            <person name="Sato Y."/>
            <person name="Scheller H.V."/>
            <person name="Schulz B."/>
            <person name="Schulz C."/>
            <person name="Shakirov E.V."/>
            <person name="Shibagaki N."/>
            <person name="Shinohara N."/>
            <person name="Shippen D.E."/>
            <person name="Soerensen I."/>
            <person name="Sotooka R."/>
            <person name="Sugimoto N."/>
            <person name="Sugita M."/>
            <person name="Sumikawa N."/>
            <person name="Tanurdzic M."/>
            <person name="Theissen G."/>
            <person name="Ulvskov P."/>
            <person name="Wakazuki S."/>
            <person name="Weng J.K."/>
            <person name="Willats W.W."/>
            <person name="Wipf D."/>
            <person name="Wolf P.G."/>
            <person name="Yang L."/>
            <person name="Zimmer A.D."/>
            <person name="Zhu Q."/>
            <person name="Mitros T."/>
            <person name="Hellsten U."/>
            <person name="Loque D."/>
            <person name="Otillar R."/>
            <person name="Salamov A."/>
            <person name="Schmutz J."/>
            <person name="Shapiro H."/>
            <person name="Lindquist E."/>
            <person name="Lucas S."/>
            <person name="Rokhsar D."/>
            <person name="Grigoriev I.V."/>
        </authorList>
    </citation>
    <scope>NUCLEOTIDE SEQUENCE [LARGE SCALE GENOMIC DNA]</scope>
</reference>
<dbReference type="SMART" id="SM00268">
    <property type="entry name" value="ACTIN"/>
    <property type="match status" value="1"/>
</dbReference>
<dbReference type="Pfam" id="PF00022">
    <property type="entry name" value="Actin"/>
    <property type="match status" value="1"/>
</dbReference>
<dbReference type="Gene3D" id="3.90.640.10">
    <property type="entry name" value="Actin, Chain A, domain 4"/>
    <property type="match status" value="1"/>
</dbReference>
<accession>D8RE43</accession>
<dbReference type="eggNOG" id="KOG0797">
    <property type="taxonomic scope" value="Eukaryota"/>
</dbReference>
<dbReference type="GO" id="GO:0006355">
    <property type="term" value="P:regulation of DNA-templated transcription"/>
    <property type="evidence" value="ECO:0000318"/>
    <property type="project" value="GO_Central"/>
</dbReference>
<dbReference type="Proteomes" id="UP000001514">
    <property type="component" value="Unassembled WGS sequence"/>
</dbReference>
<dbReference type="STRING" id="88036.D8RE43"/>
<dbReference type="CDD" id="cd10206">
    <property type="entry name" value="ASKHA_NBD_Arp8-like"/>
    <property type="match status" value="1"/>
</dbReference>
<keyword evidence="3" id="KW-1185">Reference proteome</keyword>